<dbReference type="Pfam" id="PF07729">
    <property type="entry name" value="FCD"/>
    <property type="match status" value="1"/>
</dbReference>
<evidence type="ECO:0000256" key="2">
    <source>
        <dbReference type="ARBA" id="ARBA00023125"/>
    </source>
</evidence>
<dbReference type="InterPro" id="IPR011711">
    <property type="entry name" value="GntR_C"/>
</dbReference>
<reference evidence="5 6" key="1">
    <citation type="journal article" date="2016" name="Front. Microbiol.">
        <title>Comparative Genomic Analysis Reveals a Diverse Repertoire of Genes Involved in Prokaryote-Eukaryote Interactions within the Pseudovibrio Genus.</title>
        <authorList>
            <person name="Romano S."/>
            <person name="Fernandez-Guerra A."/>
            <person name="Reen F.J."/>
            <person name="Glockner F.O."/>
            <person name="Crowley S.P."/>
            <person name="O'Sullivan O."/>
            <person name="Cotter P.D."/>
            <person name="Adams C."/>
            <person name="Dobson A.D."/>
            <person name="O'Gara F."/>
        </authorList>
    </citation>
    <scope>NUCLEOTIDE SEQUENCE [LARGE SCALE GENOMIC DNA]</scope>
    <source>
        <strain evidence="5 6">Ad2</strain>
    </source>
</reference>
<protein>
    <submittedName>
        <fullName evidence="5">Putative HTH-type transcriptional regulator YdfH</fullName>
    </submittedName>
</protein>
<feature type="domain" description="HTH gntR-type" evidence="4">
    <location>
        <begin position="5"/>
        <end position="72"/>
    </location>
</feature>
<dbReference type="OrthoDB" id="9812645at2"/>
<dbReference type="InterPro" id="IPR036390">
    <property type="entry name" value="WH_DNA-bd_sf"/>
</dbReference>
<dbReference type="Proteomes" id="UP000076577">
    <property type="component" value="Unassembled WGS sequence"/>
</dbReference>
<organism evidence="5 6">
    <name type="scientific">Pseudovibrio axinellae</name>
    <dbReference type="NCBI Taxonomy" id="989403"/>
    <lineage>
        <taxon>Bacteria</taxon>
        <taxon>Pseudomonadati</taxon>
        <taxon>Pseudomonadota</taxon>
        <taxon>Alphaproteobacteria</taxon>
        <taxon>Hyphomicrobiales</taxon>
        <taxon>Stappiaceae</taxon>
        <taxon>Pseudovibrio</taxon>
    </lineage>
</organism>
<name>A0A165Z732_9HYPH</name>
<dbReference type="PANTHER" id="PTHR43537:SF49">
    <property type="entry name" value="TRANSCRIPTIONAL REGULATORY PROTEIN"/>
    <property type="match status" value="1"/>
</dbReference>
<evidence type="ECO:0000313" key="6">
    <source>
        <dbReference type="Proteomes" id="UP000076577"/>
    </source>
</evidence>
<dbReference type="GO" id="GO:0003700">
    <property type="term" value="F:DNA-binding transcription factor activity"/>
    <property type="evidence" value="ECO:0007669"/>
    <property type="project" value="InterPro"/>
</dbReference>
<keyword evidence="1" id="KW-0805">Transcription regulation</keyword>
<dbReference type="CDD" id="cd07377">
    <property type="entry name" value="WHTH_GntR"/>
    <property type="match status" value="1"/>
</dbReference>
<dbReference type="GO" id="GO:0043565">
    <property type="term" value="F:sequence-specific DNA binding"/>
    <property type="evidence" value="ECO:0007669"/>
    <property type="project" value="InterPro"/>
</dbReference>
<evidence type="ECO:0000256" key="3">
    <source>
        <dbReference type="ARBA" id="ARBA00023163"/>
    </source>
</evidence>
<dbReference type="InterPro" id="IPR000524">
    <property type="entry name" value="Tscrpt_reg_HTH_GntR"/>
</dbReference>
<comment type="caution">
    <text evidence="5">The sequence shown here is derived from an EMBL/GenBank/DDBJ whole genome shotgun (WGS) entry which is preliminary data.</text>
</comment>
<evidence type="ECO:0000259" key="4">
    <source>
        <dbReference type="PROSITE" id="PS50949"/>
    </source>
</evidence>
<keyword evidence="6" id="KW-1185">Reference proteome</keyword>
<dbReference type="Gene3D" id="1.20.120.530">
    <property type="entry name" value="GntR ligand-binding domain-like"/>
    <property type="match status" value="1"/>
</dbReference>
<dbReference type="SMART" id="SM00345">
    <property type="entry name" value="HTH_GNTR"/>
    <property type="match status" value="1"/>
</dbReference>
<accession>A0A165Z732</accession>
<dbReference type="SUPFAM" id="SSF46785">
    <property type="entry name" value="Winged helix' DNA-binding domain"/>
    <property type="match status" value="1"/>
</dbReference>
<dbReference type="Gene3D" id="1.10.10.10">
    <property type="entry name" value="Winged helix-like DNA-binding domain superfamily/Winged helix DNA-binding domain"/>
    <property type="match status" value="1"/>
</dbReference>
<dbReference type="SMART" id="SM00895">
    <property type="entry name" value="FCD"/>
    <property type="match status" value="1"/>
</dbReference>
<sequence>MSANSPNGAEIYRRLIKAIESRELKPGSRLREAELAEKFGVSRTPIREGLKRLEAQGLAVHEPNRGMVIPSLDHNQISELYFLREVLEGTAGRLAAQHASAAEIEILQEMVDSDMQNLADAERLIKTNREFHRRFYLASHNRYLVEQIDHMRLSLLLLAGTTLTDDDRRRLAIEEHAEIVDAISKRDCERADKAARHHIAEAHKARLKFFTQLT</sequence>
<dbReference type="EMBL" id="LMCB01000013">
    <property type="protein sequence ID" value="KZL19567.1"/>
    <property type="molecule type" value="Genomic_DNA"/>
</dbReference>
<keyword evidence="3" id="KW-0804">Transcription</keyword>
<dbReference type="STRING" id="989403.SAMN05421798_102407"/>
<dbReference type="PRINTS" id="PR00035">
    <property type="entry name" value="HTHGNTR"/>
</dbReference>
<dbReference type="SUPFAM" id="SSF48008">
    <property type="entry name" value="GntR ligand-binding domain-like"/>
    <property type="match status" value="1"/>
</dbReference>
<keyword evidence="2" id="KW-0238">DNA-binding</keyword>
<dbReference type="PATRIC" id="fig|989403.3.peg.1975"/>
<proteinExistence type="predicted"/>
<dbReference type="PROSITE" id="PS50949">
    <property type="entry name" value="HTH_GNTR"/>
    <property type="match status" value="1"/>
</dbReference>
<dbReference type="InterPro" id="IPR000485">
    <property type="entry name" value="AsnC-type_HTH_dom"/>
</dbReference>
<dbReference type="PANTHER" id="PTHR43537">
    <property type="entry name" value="TRANSCRIPTIONAL REGULATOR, GNTR FAMILY"/>
    <property type="match status" value="1"/>
</dbReference>
<dbReference type="InterPro" id="IPR008920">
    <property type="entry name" value="TF_FadR/GntR_C"/>
</dbReference>
<gene>
    <name evidence="5" type="primary">ydfH_1</name>
    <name evidence="5" type="ORF">PsAD2_01846</name>
</gene>
<dbReference type="InterPro" id="IPR036388">
    <property type="entry name" value="WH-like_DNA-bd_sf"/>
</dbReference>
<dbReference type="PRINTS" id="PR00033">
    <property type="entry name" value="HTHASNC"/>
</dbReference>
<evidence type="ECO:0000256" key="1">
    <source>
        <dbReference type="ARBA" id="ARBA00023015"/>
    </source>
</evidence>
<evidence type="ECO:0000313" key="5">
    <source>
        <dbReference type="EMBL" id="KZL19567.1"/>
    </source>
</evidence>
<dbReference type="AlphaFoldDB" id="A0A165Z732"/>
<dbReference type="Pfam" id="PF00392">
    <property type="entry name" value="GntR"/>
    <property type="match status" value="1"/>
</dbReference>
<dbReference type="RefSeq" id="WP_068005089.1">
    <property type="nucleotide sequence ID" value="NZ_FOFM01000002.1"/>
</dbReference>